<evidence type="ECO:0000313" key="2">
    <source>
        <dbReference type="EMBL" id="PRX02449.1"/>
    </source>
</evidence>
<evidence type="ECO:0000256" key="1">
    <source>
        <dbReference type="SAM" id="MobiDB-lite"/>
    </source>
</evidence>
<protein>
    <submittedName>
        <fullName evidence="2">Uncharacterized protein</fullName>
    </submittedName>
</protein>
<feature type="non-terminal residue" evidence="2">
    <location>
        <position position="1"/>
    </location>
</feature>
<dbReference type="AlphaFoldDB" id="A0A2T0J4N1"/>
<organism evidence="2 3">
    <name type="scientific">Actinoplanes italicus</name>
    <dbReference type="NCBI Taxonomy" id="113567"/>
    <lineage>
        <taxon>Bacteria</taxon>
        <taxon>Bacillati</taxon>
        <taxon>Actinomycetota</taxon>
        <taxon>Actinomycetes</taxon>
        <taxon>Micromonosporales</taxon>
        <taxon>Micromonosporaceae</taxon>
        <taxon>Actinoplanes</taxon>
    </lineage>
</organism>
<feature type="compositionally biased region" description="Basic and acidic residues" evidence="1">
    <location>
        <begin position="350"/>
        <end position="367"/>
    </location>
</feature>
<sequence length="384" mass="42515">ILDLSEDKPGYCHNWHWLIKHPVEFSKNNRTPFCDPLPRPALRGTRSTLPAVSTVSNPRFATEFDKTETAGARRRVHDASWHSIFGVWQDGRCVSVLPDPLASPVSLPARRTLPGRPRNAKSAPTRDRTPGATGTRESNEANDDTKWTGHGMNTSLMHHSSNTPATRAQREPRAQSDHPSTPAAPQCRQPPHESQAGCPKPSRQAEAPARPPRHHRLGCGASPASTRRNQLGGDRPEAIGREPVWRRFARSRSGLETQSALRCGRAWDAVGLGTRSGLEEWSGPRCRVVLTPIRSMAVVHRWRANPCWPGCDRAGHDPGRVSIPPCQRDVRGTQIRSPSAPRPRMPHQPEASEGRPAEKTLDEEVRPSARQVPRFVRRALVLGC</sequence>
<comment type="caution">
    <text evidence="2">The sequence shown here is derived from an EMBL/GenBank/DDBJ whole genome shotgun (WGS) entry which is preliminary data.</text>
</comment>
<feature type="compositionally biased region" description="Polar residues" evidence="1">
    <location>
        <begin position="151"/>
        <end position="166"/>
    </location>
</feature>
<evidence type="ECO:0000313" key="3">
    <source>
        <dbReference type="Proteomes" id="UP000239415"/>
    </source>
</evidence>
<accession>A0A2T0J4N1</accession>
<feature type="region of interest" description="Disordered" evidence="1">
    <location>
        <begin position="320"/>
        <end position="368"/>
    </location>
</feature>
<feature type="compositionally biased region" description="Basic and acidic residues" evidence="1">
    <location>
        <begin position="137"/>
        <end position="147"/>
    </location>
</feature>
<reference evidence="2 3" key="1">
    <citation type="submission" date="2018-03" db="EMBL/GenBank/DDBJ databases">
        <title>Genomic Encyclopedia of Archaeal and Bacterial Type Strains, Phase II (KMG-II): from individual species to whole genera.</title>
        <authorList>
            <person name="Goeker M."/>
        </authorList>
    </citation>
    <scope>NUCLEOTIDE SEQUENCE [LARGE SCALE GENOMIC DNA]</scope>
    <source>
        <strain evidence="2 3">DSM 43146</strain>
    </source>
</reference>
<proteinExistence type="predicted"/>
<keyword evidence="3" id="KW-1185">Reference proteome</keyword>
<name>A0A2T0J4N1_9ACTN</name>
<gene>
    <name evidence="2" type="ORF">CLV67_1621</name>
</gene>
<dbReference type="Proteomes" id="UP000239415">
    <property type="component" value="Unassembled WGS sequence"/>
</dbReference>
<dbReference type="EMBL" id="PVMZ01000062">
    <property type="protein sequence ID" value="PRX02449.1"/>
    <property type="molecule type" value="Genomic_DNA"/>
</dbReference>
<feature type="region of interest" description="Disordered" evidence="1">
    <location>
        <begin position="101"/>
        <end position="239"/>
    </location>
</feature>